<gene>
    <name evidence="1" type="ORF">A6769_33875</name>
</gene>
<dbReference type="Proteomes" id="UP000252085">
    <property type="component" value="Unassembled WGS sequence"/>
</dbReference>
<comment type="caution">
    <text evidence="1">The sequence shown here is derived from an EMBL/GenBank/DDBJ whole genome shotgun (WGS) entry which is preliminary data.</text>
</comment>
<evidence type="ECO:0008006" key="3">
    <source>
        <dbReference type="Google" id="ProtNLM"/>
    </source>
</evidence>
<protein>
    <recommendedName>
        <fullName evidence="3">Transposase</fullName>
    </recommendedName>
</protein>
<evidence type="ECO:0000313" key="2">
    <source>
        <dbReference type="Proteomes" id="UP000252085"/>
    </source>
</evidence>
<organism evidence="1 2">
    <name type="scientific">Nostoc punctiforme NIES-2108</name>
    <dbReference type="NCBI Taxonomy" id="1356359"/>
    <lineage>
        <taxon>Bacteria</taxon>
        <taxon>Bacillati</taxon>
        <taxon>Cyanobacteriota</taxon>
        <taxon>Cyanophyceae</taxon>
        <taxon>Nostocales</taxon>
        <taxon>Nostocaceae</taxon>
        <taxon>Nostoc</taxon>
    </lineage>
</organism>
<proteinExistence type="predicted"/>
<reference evidence="1 2" key="1">
    <citation type="submission" date="2016-04" db="EMBL/GenBank/DDBJ databases">
        <authorList>
            <person name="Evans L.H."/>
            <person name="Alamgir A."/>
            <person name="Owens N."/>
            <person name="Weber N.D."/>
            <person name="Virtaneva K."/>
            <person name="Barbian K."/>
            <person name="Babar A."/>
            <person name="Rosenke K."/>
        </authorList>
    </citation>
    <scope>NUCLEOTIDE SEQUENCE [LARGE SCALE GENOMIC DNA]</scope>
    <source>
        <strain evidence="1">NIES-2108</strain>
    </source>
</reference>
<sequence length="62" mass="6935">MDYRSYLKAGLMIGSGVVESSNRRVVTQRLKQAGMHWSFFGAEAVMALRAAYLSSSSRWSMT</sequence>
<evidence type="ECO:0000313" key="1">
    <source>
        <dbReference type="EMBL" id="RCJ30331.1"/>
    </source>
</evidence>
<dbReference type="AlphaFoldDB" id="A0A367R311"/>
<name>A0A367R311_NOSPU</name>
<accession>A0A367R311</accession>
<dbReference type="EMBL" id="LXQE01000189">
    <property type="protein sequence ID" value="RCJ30331.1"/>
    <property type="molecule type" value="Genomic_DNA"/>
</dbReference>